<evidence type="ECO:0000313" key="1">
    <source>
        <dbReference type="EMBL" id="MCI61327.1"/>
    </source>
</evidence>
<reference evidence="1 2" key="1">
    <citation type="journal article" date="2018" name="Front. Plant Sci.">
        <title>Red Clover (Trifolium pratense) and Zigzag Clover (T. medium) - A Picture of Genomic Similarities and Differences.</title>
        <authorList>
            <person name="Dluhosova J."/>
            <person name="Istvanek J."/>
            <person name="Nedelnik J."/>
            <person name="Repkova J."/>
        </authorList>
    </citation>
    <scope>NUCLEOTIDE SEQUENCE [LARGE SCALE GENOMIC DNA]</scope>
    <source>
        <strain evidence="2">cv. 10/8</strain>
        <tissue evidence="1">Leaf</tissue>
    </source>
</reference>
<organism evidence="1 2">
    <name type="scientific">Trifolium medium</name>
    <dbReference type="NCBI Taxonomy" id="97028"/>
    <lineage>
        <taxon>Eukaryota</taxon>
        <taxon>Viridiplantae</taxon>
        <taxon>Streptophyta</taxon>
        <taxon>Embryophyta</taxon>
        <taxon>Tracheophyta</taxon>
        <taxon>Spermatophyta</taxon>
        <taxon>Magnoliopsida</taxon>
        <taxon>eudicotyledons</taxon>
        <taxon>Gunneridae</taxon>
        <taxon>Pentapetalae</taxon>
        <taxon>rosids</taxon>
        <taxon>fabids</taxon>
        <taxon>Fabales</taxon>
        <taxon>Fabaceae</taxon>
        <taxon>Papilionoideae</taxon>
        <taxon>50 kb inversion clade</taxon>
        <taxon>NPAAA clade</taxon>
        <taxon>Hologalegina</taxon>
        <taxon>IRL clade</taxon>
        <taxon>Trifolieae</taxon>
        <taxon>Trifolium</taxon>
    </lineage>
</organism>
<evidence type="ECO:0000313" key="2">
    <source>
        <dbReference type="Proteomes" id="UP000265520"/>
    </source>
</evidence>
<feature type="non-terminal residue" evidence="1">
    <location>
        <position position="30"/>
    </location>
</feature>
<name>A0A392TLK9_9FABA</name>
<dbReference type="Proteomes" id="UP000265520">
    <property type="component" value="Unassembled WGS sequence"/>
</dbReference>
<comment type="caution">
    <text evidence="1">The sequence shown here is derived from an EMBL/GenBank/DDBJ whole genome shotgun (WGS) entry which is preliminary data.</text>
</comment>
<dbReference type="AlphaFoldDB" id="A0A392TLK9"/>
<keyword evidence="2" id="KW-1185">Reference proteome</keyword>
<sequence>MEYKSRNGKFGNHDVPSSAMLNHGWSFIFF</sequence>
<dbReference type="EMBL" id="LXQA010597808">
    <property type="protein sequence ID" value="MCI61327.1"/>
    <property type="molecule type" value="Genomic_DNA"/>
</dbReference>
<protein>
    <submittedName>
        <fullName evidence="1">Uncharacterized protein</fullName>
    </submittedName>
</protein>
<proteinExistence type="predicted"/>
<accession>A0A392TLK9</accession>